<evidence type="ECO:0000313" key="2">
    <source>
        <dbReference type="Proteomes" id="UP000067626"/>
    </source>
</evidence>
<name>A0A0K1EE38_CHOCO</name>
<sequence length="32" mass="4026">METHARGEVYDGRWDLRVRVPMPYQRMEARYR</sequence>
<dbReference type="KEGG" id="ccro:CMC5_032770"/>
<evidence type="ECO:0000313" key="1">
    <source>
        <dbReference type="EMBL" id="AKT39130.1"/>
    </source>
</evidence>
<dbReference type="AlphaFoldDB" id="A0A0K1EE38"/>
<accession>A0A0K1EE38</accession>
<dbReference type="Proteomes" id="UP000067626">
    <property type="component" value="Chromosome"/>
</dbReference>
<dbReference type="EMBL" id="CP012159">
    <property type="protein sequence ID" value="AKT39130.1"/>
    <property type="molecule type" value="Genomic_DNA"/>
</dbReference>
<keyword evidence="2" id="KW-1185">Reference proteome</keyword>
<organism evidence="1 2">
    <name type="scientific">Chondromyces crocatus</name>
    <dbReference type="NCBI Taxonomy" id="52"/>
    <lineage>
        <taxon>Bacteria</taxon>
        <taxon>Pseudomonadati</taxon>
        <taxon>Myxococcota</taxon>
        <taxon>Polyangia</taxon>
        <taxon>Polyangiales</taxon>
        <taxon>Polyangiaceae</taxon>
        <taxon>Chondromyces</taxon>
    </lineage>
</organism>
<dbReference type="STRING" id="52.CMC5_032770"/>
<gene>
    <name evidence="1" type="ORF">CMC5_032770</name>
</gene>
<protein>
    <submittedName>
        <fullName evidence="1">Uncharacterized protein</fullName>
    </submittedName>
</protein>
<proteinExistence type="predicted"/>
<reference evidence="1 2" key="1">
    <citation type="submission" date="2015-07" db="EMBL/GenBank/DDBJ databases">
        <title>Genome analysis of myxobacterium Chondromyces crocatus Cm c5 reveals a high potential for natural compound synthesis and the genetic basis for the loss of fruiting body formation.</title>
        <authorList>
            <person name="Zaburannyi N."/>
            <person name="Bunk B."/>
            <person name="Maier J."/>
            <person name="Overmann J."/>
            <person name="Mueller R."/>
        </authorList>
    </citation>
    <scope>NUCLEOTIDE SEQUENCE [LARGE SCALE GENOMIC DNA]</scope>
    <source>
        <strain evidence="1 2">Cm c5</strain>
    </source>
</reference>